<evidence type="ECO:0000256" key="1">
    <source>
        <dbReference type="SAM" id="Coils"/>
    </source>
</evidence>
<sequence>MNNNEVNNALSRAVNKGEDEFSKAIAKVREVKESGNPKIPDIVSALKKVTYLTNQNNVNDFAAGVKTYLSDLLTAVSSHASNQVDSLQSSLPALVKAYGEQTDDFATQMQNVENEYKQLNHRSSSTIKDVLASAVYYGTESLLEQLKKDGYKSAYLRDNWDLQLNDKITQIFLGCLPLYYYWLTYLYWKCREKGGDWAGNRTNSGALSAFLSGQGYSREYLKKPGR</sequence>
<organism evidence="2 3">
    <name type="scientific">Babesia caballi</name>
    <dbReference type="NCBI Taxonomy" id="5871"/>
    <lineage>
        <taxon>Eukaryota</taxon>
        <taxon>Sar</taxon>
        <taxon>Alveolata</taxon>
        <taxon>Apicomplexa</taxon>
        <taxon>Aconoidasida</taxon>
        <taxon>Piroplasmida</taxon>
        <taxon>Babesiidae</taxon>
        <taxon>Babesia</taxon>
    </lineage>
</organism>
<keyword evidence="1" id="KW-0175">Coiled coil</keyword>
<accession>A0AAV4LPF2</accession>
<proteinExistence type="predicted"/>
<evidence type="ECO:0000313" key="2">
    <source>
        <dbReference type="EMBL" id="GIX61951.1"/>
    </source>
</evidence>
<evidence type="ECO:0000313" key="3">
    <source>
        <dbReference type="Proteomes" id="UP001497744"/>
    </source>
</evidence>
<dbReference type="GeneID" id="94193434"/>
<dbReference type="RefSeq" id="XP_067714022.1">
    <property type="nucleotide sequence ID" value="XM_067857921.1"/>
</dbReference>
<dbReference type="AlphaFoldDB" id="A0AAV4LPF2"/>
<gene>
    <name evidence="2" type="ORF">BcabD6B2_13860</name>
</gene>
<keyword evidence="3" id="KW-1185">Reference proteome</keyword>
<dbReference type="EMBL" id="BPLF01000001">
    <property type="protein sequence ID" value="GIX61951.1"/>
    <property type="molecule type" value="Genomic_DNA"/>
</dbReference>
<name>A0AAV4LPF2_BABCB</name>
<comment type="caution">
    <text evidence="2">The sequence shown here is derived from an EMBL/GenBank/DDBJ whole genome shotgun (WGS) entry which is preliminary data.</text>
</comment>
<reference evidence="2 3" key="1">
    <citation type="submission" date="2021-06" db="EMBL/GenBank/DDBJ databases">
        <title>Genome sequence of Babesia caballi.</title>
        <authorList>
            <person name="Yamagishi J."/>
            <person name="Kidaka T."/>
            <person name="Ochi A."/>
        </authorList>
    </citation>
    <scope>NUCLEOTIDE SEQUENCE [LARGE SCALE GENOMIC DNA]</scope>
    <source>
        <strain evidence="2">USDA-D6B2</strain>
    </source>
</reference>
<dbReference type="Proteomes" id="UP001497744">
    <property type="component" value="Unassembled WGS sequence"/>
</dbReference>
<protein>
    <submittedName>
        <fullName evidence="2">Variant erythrocyte surface antigen-1 family protein</fullName>
    </submittedName>
</protein>
<feature type="coiled-coil region" evidence="1">
    <location>
        <begin position="102"/>
        <end position="129"/>
    </location>
</feature>